<evidence type="ECO:0000313" key="3">
    <source>
        <dbReference type="EMBL" id="MCS4557100.1"/>
    </source>
</evidence>
<proteinExistence type="predicted"/>
<dbReference type="Proteomes" id="UP001201549">
    <property type="component" value="Unassembled WGS sequence"/>
</dbReference>
<reference evidence="4" key="1">
    <citation type="submission" date="2023-07" db="EMBL/GenBank/DDBJ databases">
        <title>Shewanella mangrovi sp. nov., an acetaldehyde- degrading bacterium isolated from mangrove sediment.</title>
        <authorList>
            <person name="Liu Y."/>
        </authorList>
    </citation>
    <scope>NUCLEOTIDE SEQUENCE [LARGE SCALE GENOMIC DNA]</scope>
    <source>
        <strain evidence="4">C32</strain>
    </source>
</reference>
<evidence type="ECO:0000313" key="4">
    <source>
        <dbReference type="Proteomes" id="UP001201549"/>
    </source>
</evidence>
<dbReference type="Pfam" id="PF08668">
    <property type="entry name" value="HDOD"/>
    <property type="match status" value="1"/>
</dbReference>
<dbReference type="Gene3D" id="1.10.3210.10">
    <property type="entry name" value="Hypothetical protein af1432"/>
    <property type="match status" value="1"/>
</dbReference>
<comment type="caution">
    <text evidence="3">The sequence shown here is derived from an EMBL/GenBank/DDBJ whole genome shotgun (WGS) entry which is preliminary data.</text>
</comment>
<evidence type="ECO:0000256" key="1">
    <source>
        <dbReference type="SAM" id="Coils"/>
    </source>
</evidence>
<keyword evidence="4" id="KW-1185">Reference proteome</keyword>
<name>A0ABT2FN95_9GAMM</name>
<keyword evidence="1" id="KW-0175">Coiled coil</keyword>
<organism evidence="3 4">
    <name type="scientific">Shewanella electrica</name>
    <dbReference type="NCBI Taxonomy" id="515560"/>
    <lineage>
        <taxon>Bacteria</taxon>
        <taxon>Pseudomonadati</taxon>
        <taxon>Pseudomonadota</taxon>
        <taxon>Gammaproteobacteria</taxon>
        <taxon>Alteromonadales</taxon>
        <taxon>Shewanellaceae</taxon>
        <taxon>Shewanella</taxon>
    </lineage>
</organism>
<feature type="coiled-coil region" evidence="1">
    <location>
        <begin position="39"/>
        <end position="66"/>
    </location>
</feature>
<dbReference type="InterPro" id="IPR013976">
    <property type="entry name" value="HDOD"/>
</dbReference>
<evidence type="ECO:0000259" key="2">
    <source>
        <dbReference type="Pfam" id="PF08668"/>
    </source>
</evidence>
<dbReference type="RefSeq" id="WP_238896581.1">
    <property type="nucleotide sequence ID" value="NZ_JAKOGG010000007.1"/>
</dbReference>
<accession>A0ABT2FN95</accession>
<sequence>MVASVAGGVKPASIIDIEQRFYRQLIAGQQREQGSMPLAAELEELVFKLEVEREAAMQRLEKKQQAQALIDNIRNQLVKTLLGELDNHIAMPQLFLKDSAISNKQLLLLELISSSQLDLNRLRPVVADIPWLGRDLITIVNSPAFVAKRPQGSDIQVNDLKLVLNYIGMDQLRLYIPYYLCRHWLSANPSLVWVNRKVWRYLQLQAVAARALAQLHQQDGILLYSVALMQQLGMSLLLGVAANIYERLRHTWRREAMAQRDGELHDAVSVCQFPLEQLWPIIATHSANLCWQVPSALGFADAAPIKLLRERASSVAFSSLSDTAKILDKSACYAKCLLLEELQQLSFSDKKLLFTYYELSEQEQIRLSGQNFRKTEPV</sequence>
<feature type="domain" description="HDOD" evidence="2">
    <location>
        <begin position="108"/>
        <end position="260"/>
    </location>
</feature>
<dbReference type="EMBL" id="JAKOGG010000007">
    <property type="protein sequence ID" value="MCS4557100.1"/>
    <property type="molecule type" value="Genomic_DNA"/>
</dbReference>
<dbReference type="SUPFAM" id="SSF109604">
    <property type="entry name" value="HD-domain/PDEase-like"/>
    <property type="match status" value="1"/>
</dbReference>
<protein>
    <submittedName>
        <fullName evidence="3">HDOD domain-containing protein</fullName>
    </submittedName>
</protein>
<gene>
    <name evidence="3" type="ORF">L9G74_11660</name>
</gene>